<dbReference type="InterPro" id="IPR036390">
    <property type="entry name" value="WH_DNA-bd_sf"/>
</dbReference>
<keyword evidence="3" id="KW-1185">Reference proteome</keyword>
<organism evidence="2 3">
    <name type="scientific">Phocaeicola barnesiae</name>
    <dbReference type="NCBI Taxonomy" id="376804"/>
    <lineage>
        <taxon>Bacteria</taxon>
        <taxon>Pseudomonadati</taxon>
        <taxon>Bacteroidota</taxon>
        <taxon>Bacteroidia</taxon>
        <taxon>Bacteroidales</taxon>
        <taxon>Bacteroidaceae</taxon>
        <taxon>Phocaeicola</taxon>
    </lineage>
</organism>
<dbReference type="GO" id="GO:0003677">
    <property type="term" value="F:DNA binding"/>
    <property type="evidence" value="ECO:0007669"/>
    <property type="project" value="UniProtKB-KW"/>
</dbReference>
<dbReference type="AlphaFoldDB" id="A0AAW5N445"/>
<evidence type="ECO:0000259" key="1">
    <source>
        <dbReference type="PROSITE" id="PS50995"/>
    </source>
</evidence>
<dbReference type="InterPro" id="IPR039422">
    <property type="entry name" value="MarR/SlyA-like"/>
</dbReference>
<sequence>MEKIQCICRMRELFKALSDLEADLIANYQVTLNEAMALCSIGQETVTASVIVERTGMTPSHASKVLRSIEAKELVIRSLGEQDKRQMYFVLSEKGRNCLEDIKRKGVRVPDLLVPLFSEGEEA</sequence>
<dbReference type="SMART" id="SM00347">
    <property type="entry name" value="HTH_MARR"/>
    <property type="match status" value="1"/>
</dbReference>
<dbReference type="Gene3D" id="1.10.10.10">
    <property type="entry name" value="Winged helix-like DNA-binding domain superfamily/Winged helix DNA-binding domain"/>
    <property type="match status" value="1"/>
</dbReference>
<dbReference type="InterPro" id="IPR036388">
    <property type="entry name" value="WH-like_DNA-bd_sf"/>
</dbReference>
<dbReference type="GO" id="GO:0003700">
    <property type="term" value="F:DNA-binding transcription factor activity"/>
    <property type="evidence" value="ECO:0007669"/>
    <property type="project" value="InterPro"/>
</dbReference>
<accession>A0AAW5N445</accession>
<dbReference type="InterPro" id="IPR000835">
    <property type="entry name" value="HTH_MarR-typ"/>
</dbReference>
<dbReference type="RefSeq" id="WP_025892129.1">
    <property type="nucleotide sequence ID" value="NZ_KB894643.1"/>
</dbReference>
<protein>
    <submittedName>
        <fullName evidence="2">Winged helix DNA-binding protein</fullName>
    </submittedName>
</protein>
<evidence type="ECO:0000313" key="2">
    <source>
        <dbReference type="EMBL" id="MCR8872555.1"/>
    </source>
</evidence>
<comment type="caution">
    <text evidence="2">The sequence shown here is derived from an EMBL/GenBank/DDBJ whole genome shotgun (WGS) entry which is preliminary data.</text>
</comment>
<dbReference type="Proteomes" id="UP001204579">
    <property type="component" value="Unassembled WGS sequence"/>
</dbReference>
<evidence type="ECO:0000313" key="3">
    <source>
        <dbReference type="Proteomes" id="UP001204579"/>
    </source>
</evidence>
<reference evidence="2 3" key="1">
    <citation type="submission" date="2022-08" db="EMBL/GenBank/DDBJ databases">
        <authorList>
            <person name="Zeman M."/>
            <person name="Kubasova T."/>
        </authorList>
    </citation>
    <scope>NUCLEOTIDE SEQUENCE [LARGE SCALE GENOMIC DNA]</scope>
    <source>
        <strain evidence="2 3">ET62</strain>
    </source>
</reference>
<gene>
    <name evidence="2" type="ORF">NW209_00710</name>
</gene>
<name>A0AAW5N445_9BACT</name>
<dbReference type="SUPFAM" id="SSF46785">
    <property type="entry name" value="Winged helix' DNA-binding domain"/>
    <property type="match status" value="1"/>
</dbReference>
<dbReference type="GO" id="GO:0006950">
    <property type="term" value="P:response to stress"/>
    <property type="evidence" value="ECO:0007669"/>
    <property type="project" value="TreeGrafter"/>
</dbReference>
<proteinExistence type="predicted"/>
<dbReference type="EMBL" id="JANRHJ010000001">
    <property type="protein sequence ID" value="MCR8872555.1"/>
    <property type="molecule type" value="Genomic_DNA"/>
</dbReference>
<dbReference type="PANTHER" id="PTHR33164:SF43">
    <property type="entry name" value="HTH-TYPE TRANSCRIPTIONAL REPRESSOR YETL"/>
    <property type="match status" value="1"/>
</dbReference>
<feature type="domain" description="HTH marR-type" evidence="1">
    <location>
        <begin position="1"/>
        <end position="123"/>
    </location>
</feature>
<dbReference type="PANTHER" id="PTHR33164">
    <property type="entry name" value="TRANSCRIPTIONAL REGULATOR, MARR FAMILY"/>
    <property type="match status" value="1"/>
</dbReference>
<dbReference type="Pfam" id="PF12802">
    <property type="entry name" value="MarR_2"/>
    <property type="match status" value="1"/>
</dbReference>
<dbReference type="PROSITE" id="PS50995">
    <property type="entry name" value="HTH_MARR_2"/>
    <property type="match status" value="1"/>
</dbReference>
<keyword evidence="2" id="KW-0238">DNA-binding</keyword>